<feature type="chain" id="PRO_5034537204" description="Mediator of RNA polymerase II transcription subunit 25" evidence="3">
    <location>
        <begin position="20"/>
        <end position="867"/>
    </location>
</feature>
<feature type="compositionally biased region" description="Low complexity" evidence="2">
    <location>
        <begin position="367"/>
        <end position="376"/>
    </location>
</feature>
<evidence type="ECO:0000256" key="3">
    <source>
        <dbReference type="SAM" id="SignalP"/>
    </source>
</evidence>
<feature type="compositionally biased region" description="Pro residues" evidence="2">
    <location>
        <begin position="262"/>
        <end position="276"/>
    </location>
</feature>
<evidence type="ECO:0000313" key="4">
    <source>
        <dbReference type="EMBL" id="KAF5367037.1"/>
    </source>
</evidence>
<keyword evidence="1" id="KW-0175">Coiled coil</keyword>
<name>A0A8H5GLB7_9AGAR</name>
<dbReference type="Proteomes" id="UP000559256">
    <property type="component" value="Unassembled WGS sequence"/>
</dbReference>
<dbReference type="OrthoDB" id="7690434at2759"/>
<feature type="signal peptide" evidence="3">
    <location>
        <begin position="1"/>
        <end position="19"/>
    </location>
</feature>
<feature type="region of interest" description="Disordered" evidence="2">
    <location>
        <begin position="364"/>
        <end position="471"/>
    </location>
</feature>
<feature type="coiled-coil region" evidence="1">
    <location>
        <begin position="303"/>
        <end position="330"/>
    </location>
</feature>
<feature type="compositionally biased region" description="Polar residues" evidence="2">
    <location>
        <begin position="410"/>
        <end position="471"/>
    </location>
</feature>
<feature type="compositionally biased region" description="Polar residues" evidence="2">
    <location>
        <begin position="390"/>
        <end position="401"/>
    </location>
</feature>
<feature type="compositionally biased region" description="Polar residues" evidence="2">
    <location>
        <begin position="766"/>
        <end position="777"/>
    </location>
</feature>
<organism evidence="4 5">
    <name type="scientific">Tetrapyrgos nigripes</name>
    <dbReference type="NCBI Taxonomy" id="182062"/>
    <lineage>
        <taxon>Eukaryota</taxon>
        <taxon>Fungi</taxon>
        <taxon>Dikarya</taxon>
        <taxon>Basidiomycota</taxon>
        <taxon>Agaricomycotina</taxon>
        <taxon>Agaricomycetes</taxon>
        <taxon>Agaricomycetidae</taxon>
        <taxon>Agaricales</taxon>
        <taxon>Marasmiineae</taxon>
        <taxon>Marasmiaceae</taxon>
        <taxon>Tetrapyrgos</taxon>
    </lineage>
</organism>
<dbReference type="AlphaFoldDB" id="A0A8H5GLB7"/>
<protein>
    <recommendedName>
        <fullName evidence="6">Mediator of RNA polymerase II transcription subunit 25</fullName>
    </recommendedName>
</protein>
<dbReference type="EMBL" id="JAACJM010000020">
    <property type="protein sequence ID" value="KAF5367037.1"/>
    <property type="molecule type" value="Genomic_DNA"/>
</dbReference>
<accession>A0A8H5GLB7</accession>
<feature type="region of interest" description="Disordered" evidence="2">
    <location>
        <begin position="244"/>
        <end position="276"/>
    </location>
</feature>
<feature type="region of interest" description="Disordered" evidence="2">
    <location>
        <begin position="756"/>
        <end position="778"/>
    </location>
</feature>
<gene>
    <name evidence="4" type="ORF">D9758_004072</name>
</gene>
<feature type="compositionally biased region" description="Basic and acidic residues" evidence="2">
    <location>
        <begin position="245"/>
        <end position="259"/>
    </location>
</feature>
<comment type="caution">
    <text evidence="4">The sequence shown here is derived from an EMBL/GenBank/DDBJ whole genome shotgun (WGS) entry which is preliminary data.</text>
</comment>
<sequence>MSTADTTLAIALVVDASLALVTSWPAVLQHYVSPLVRRIAETHPNCPYTIGFVTYGSSDSSSSPILCRNFFQESAVVVKAMREDPLKHFALGSTTAGGSKGLATLEGLVAGIEMFDTLLKSRDSKNLRSPVFHLIHLSASVADDSLHPQWNDLSELDETTWEKLPAELSNRDINFSSIVLHSKNARCTELHSSIPATKKVNPWFAVESTHSVLLSGFNITPSSKGSPLVVSLMFSVEHFSAGVKRAGEPATDKPPEKKPRQTPAPSPFLAPSPPAKPVIPPASEAPVLWTNTNVPVANFPPQLQGLFAEYRKHEENVKRIQAEYQAATSARQLDKIANIKTEMQKVMPNFQKYRHFVLQTAARFNQSSGSASQPSSNIPGQQRPPETVMHVNQGSSSQNSPPAGLKPGKSPNSANTDTSQRPLSSQTDGNSSSNPPNATDARNTTQLDPGQNFAASSSSGSNQDPTTQQSRMQMLAPDVAAQMHKLIEQSERSRVQQPFTTGAAAVSNANLAQMQSANQTFPQNAVPDVGPNVVTNANTVIGGPKPPVPASGPQQNPITKGPPVWQGVFFLPADPQTGRRELKVQVAMFTNSQQSVPAARPETWPPLMQLNSTRDPIVIGLDFQVWLKQRQALVCMVQPATGGNEANLANFRLLFEALQSSQRYAVAGWTTPSGASSPNALFFAHNNTTLAAICPITGITELPKQGLALKLAVNDSQRQTIMAAYATKAGGANPALMNANRPGMMPGQQYLGAMPGAPRPGVGPSQVGQPSQPSHPMSHNPAAMNALMGKLGNFGANGAMMANLGLQMNNFQNMMMNNLGRTAGGPSSVGLGGNGLPNISPEMMQSFMQRNAEGNANNGGGQGPGMR</sequence>
<evidence type="ECO:0000313" key="5">
    <source>
        <dbReference type="Proteomes" id="UP000559256"/>
    </source>
</evidence>
<evidence type="ECO:0000256" key="2">
    <source>
        <dbReference type="SAM" id="MobiDB-lite"/>
    </source>
</evidence>
<proteinExistence type="predicted"/>
<keyword evidence="5" id="KW-1185">Reference proteome</keyword>
<reference evidence="4 5" key="1">
    <citation type="journal article" date="2020" name="ISME J.">
        <title>Uncovering the hidden diversity of litter-decomposition mechanisms in mushroom-forming fungi.</title>
        <authorList>
            <person name="Floudas D."/>
            <person name="Bentzer J."/>
            <person name="Ahren D."/>
            <person name="Johansson T."/>
            <person name="Persson P."/>
            <person name="Tunlid A."/>
        </authorList>
    </citation>
    <scope>NUCLEOTIDE SEQUENCE [LARGE SCALE GENOMIC DNA]</scope>
    <source>
        <strain evidence="4 5">CBS 291.85</strain>
    </source>
</reference>
<evidence type="ECO:0000256" key="1">
    <source>
        <dbReference type="SAM" id="Coils"/>
    </source>
</evidence>
<keyword evidence="3" id="KW-0732">Signal</keyword>
<evidence type="ECO:0008006" key="6">
    <source>
        <dbReference type="Google" id="ProtNLM"/>
    </source>
</evidence>